<feature type="transmembrane region" description="Helical" evidence="2">
    <location>
        <begin position="278"/>
        <end position="296"/>
    </location>
</feature>
<proteinExistence type="predicted"/>
<dbReference type="PANTHER" id="PTHR41771:SF1">
    <property type="entry name" value="MEMBRANE PROTEIN"/>
    <property type="match status" value="1"/>
</dbReference>
<keyword evidence="2" id="KW-1133">Transmembrane helix</keyword>
<dbReference type="AlphaFoldDB" id="A0A542ZT70"/>
<reference evidence="3 4" key="1">
    <citation type="submission" date="2019-06" db="EMBL/GenBank/DDBJ databases">
        <title>Sequencing the genomes of 1000 actinobacteria strains.</title>
        <authorList>
            <person name="Klenk H.-P."/>
        </authorList>
    </citation>
    <scope>NUCLEOTIDE SEQUENCE [LARGE SCALE GENOMIC DNA]</scope>
    <source>
        <strain evidence="3 4">DSM 8251</strain>
    </source>
</reference>
<feature type="transmembrane region" description="Helical" evidence="2">
    <location>
        <begin position="157"/>
        <end position="175"/>
    </location>
</feature>
<feature type="transmembrane region" description="Helical" evidence="2">
    <location>
        <begin position="238"/>
        <end position="258"/>
    </location>
</feature>
<gene>
    <name evidence="3" type="ORF">FB460_1350</name>
</gene>
<evidence type="ECO:0000313" key="4">
    <source>
        <dbReference type="Proteomes" id="UP000316196"/>
    </source>
</evidence>
<evidence type="ECO:0000256" key="2">
    <source>
        <dbReference type="SAM" id="Phobius"/>
    </source>
</evidence>
<feature type="transmembrane region" description="Helical" evidence="2">
    <location>
        <begin position="24"/>
        <end position="47"/>
    </location>
</feature>
<keyword evidence="2" id="KW-0472">Membrane</keyword>
<sequence length="434" mass="46430">MSHSHSHGAPAPLTAEQRNRQRRALMMMVVFLVPVAVFTIAGLLFYWPSNSEEHVRTDQSTFSVPGLEIPTAVVTEVTQVNCDGIAGQSSDPTREQVCGNAKVRILEGPEKGQVVEDITMTAPVYASGVTEGTKVTVFRVPVEGGPPQYSFADFERTTPLVVLTLIFAVIVVVIARWRGFASLLGLAFAAFIMVQFMFPALISGSNPLWIGLIGSSAIMFVVLYLAHGFTAKTTTALLGTLFGLFFSAGLGFVATKWAHLSGAGAEDDVILSTSAPDLHLSSVVICGVIIASLGVLNDITITQASAVWELATDGKPDAKRLYRRAMRIGRDHIASTVYTIAFAATGASLAVMLLLSVYQRPVWEVIQTETFAAEIVRTLVGSIALMLAVPVTTAIGVAAVTATNRDRREIDIDKAENAPGDELTDVSRSNRPAH</sequence>
<dbReference type="InterPro" id="IPR012507">
    <property type="entry name" value="YibE_F"/>
</dbReference>
<accession>A0A542ZT70</accession>
<comment type="caution">
    <text evidence="3">The sequence shown here is derived from an EMBL/GenBank/DDBJ whole genome shotgun (WGS) entry which is preliminary data.</text>
</comment>
<dbReference type="RefSeq" id="WP_142093246.1">
    <property type="nucleotide sequence ID" value="NZ_BAAAMD010000002.1"/>
</dbReference>
<dbReference type="OrthoDB" id="5846312at2"/>
<dbReference type="EMBL" id="VFOR01000001">
    <property type="protein sequence ID" value="TQL63535.1"/>
    <property type="molecule type" value="Genomic_DNA"/>
</dbReference>
<evidence type="ECO:0000256" key="1">
    <source>
        <dbReference type="SAM" id="MobiDB-lite"/>
    </source>
</evidence>
<name>A0A542ZT70_9ACTN</name>
<feature type="transmembrane region" description="Helical" evidence="2">
    <location>
        <begin position="182"/>
        <end position="202"/>
    </location>
</feature>
<feature type="transmembrane region" description="Helical" evidence="2">
    <location>
        <begin position="333"/>
        <end position="358"/>
    </location>
</feature>
<feature type="region of interest" description="Disordered" evidence="1">
    <location>
        <begin position="412"/>
        <end position="434"/>
    </location>
</feature>
<protein>
    <submittedName>
        <fullName evidence="3">Putative membrane protein</fullName>
    </submittedName>
</protein>
<dbReference type="Pfam" id="PF07907">
    <property type="entry name" value="YibE_F"/>
    <property type="match status" value="1"/>
</dbReference>
<evidence type="ECO:0000313" key="3">
    <source>
        <dbReference type="EMBL" id="TQL63535.1"/>
    </source>
</evidence>
<keyword evidence="4" id="KW-1185">Reference proteome</keyword>
<feature type="transmembrane region" description="Helical" evidence="2">
    <location>
        <begin position="378"/>
        <end position="400"/>
    </location>
</feature>
<feature type="transmembrane region" description="Helical" evidence="2">
    <location>
        <begin position="208"/>
        <end position="226"/>
    </location>
</feature>
<dbReference type="Proteomes" id="UP000316196">
    <property type="component" value="Unassembled WGS sequence"/>
</dbReference>
<dbReference type="PANTHER" id="PTHR41771">
    <property type="entry name" value="MEMBRANE PROTEIN-RELATED"/>
    <property type="match status" value="1"/>
</dbReference>
<organism evidence="3 4">
    <name type="scientific">Propioniferax innocua</name>
    <dbReference type="NCBI Taxonomy" id="1753"/>
    <lineage>
        <taxon>Bacteria</taxon>
        <taxon>Bacillati</taxon>
        <taxon>Actinomycetota</taxon>
        <taxon>Actinomycetes</taxon>
        <taxon>Propionibacteriales</taxon>
        <taxon>Propionibacteriaceae</taxon>
        <taxon>Propioniferax</taxon>
    </lineage>
</organism>
<keyword evidence="2" id="KW-0812">Transmembrane</keyword>